<comment type="cofactor">
    <cofactor evidence="1 4">
        <name>(R)-lipoate</name>
        <dbReference type="ChEBI" id="CHEBI:83088"/>
    </cofactor>
</comment>
<evidence type="ECO:0000259" key="5">
    <source>
        <dbReference type="Pfam" id="PF00198"/>
    </source>
</evidence>
<dbReference type="InterPro" id="IPR045257">
    <property type="entry name" value="E2/Pdx1"/>
</dbReference>
<dbReference type="Pfam" id="PF00364">
    <property type="entry name" value="Biotin_lipoyl"/>
    <property type="match status" value="1"/>
</dbReference>
<feature type="domain" description="Lipoyl-binding" evidence="6">
    <location>
        <begin position="16"/>
        <end position="74"/>
    </location>
</feature>
<protein>
    <recommendedName>
        <fullName evidence="4">Dihydrolipoamide acetyltransferase component of pyruvate dehydrogenase complex</fullName>
        <ecNumber evidence="4">2.3.1.-</ecNumber>
    </recommendedName>
</protein>
<feature type="domain" description="2-oxoacid dehydrogenase acyltransferase catalytic" evidence="5">
    <location>
        <begin position="150"/>
        <end position="372"/>
    </location>
</feature>
<dbReference type="InterPro" id="IPR000089">
    <property type="entry name" value="Biotin_lipoyl"/>
</dbReference>
<dbReference type="EMBL" id="JBITPR010000045">
    <property type="protein sequence ID" value="MFI7873100.1"/>
    <property type="molecule type" value="Genomic_DNA"/>
</dbReference>
<evidence type="ECO:0000256" key="1">
    <source>
        <dbReference type="ARBA" id="ARBA00001938"/>
    </source>
</evidence>
<keyword evidence="4" id="KW-0012">Acyltransferase</keyword>
<dbReference type="Gene3D" id="3.30.559.10">
    <property type="entry name" value="Chloramphenicol acetyltransferase-like domain"/>
    <property type="match status" value="1"/>
</dbReference>
<sequence>MIGIELPTLNTNDSSYTLVEWLVPDGSSIEGEEPLAVVETSKASEEIESTGPGILHVLVGGGQDCRPGQTIAYLFESAEERDSYRASAATPAAASASPGAELSITNAARELADRHGVSEAELRGLGRTVIRTADVEALVRQAAASAPASAERQLSKRQRTVGAVVTESMRTVPAAAAYAKVDVGQAEELARRLSERTGSFVSLPVLLIKAVARRHAAHPLMFAALTDDGAVRESERAHVGVTMDAGRGLYTPVVHDAAELSSDRIADLLTGFRSKAFRGTFQAAELAGANIMVAPHTTEGMLLATPIVFPGQTCVLSVGAVDDHVRLDAQGTPRTHRFVHLGLVYDHRVVNGRDAMALLKDVKEELEAPAALG</sequence>
<evidence type="ECO:0000313" key="8">
    <source>
        <dbReference type="Proteomes" id="UP001614264"/>
    </source>
</evidence>
<dbReference type="RefSeq" id="WP_399593612.1">
    <property type="nucleotide sequence ID" value="NZ_JBITPR010000045.1"/>
</dbReference>
<evidence type="ECO:0000256" key="3">
    <source>
        <dbReference type="ARBA" id="ARBA00022823"/>
    </source>
</evidence>
<evidence type="ECO:0000256" key="4">
    <source>
        <dbReference type="RuleBase" id="RU003423"/>
    </source>
</evidence>
<name>A0ABW8BG33_9ACTN</name>
<evidence type="ECO:0000256" key="2">
    <source>
        <dbReference type="ARBA" id="ARBA00007317"/>
    </source>
</evidence>
<dbReference type="InterPro" id="IPR003016">
    <property type="entry name" value="2-oxoA_DH_lipoyl-BS"/>
</dbReference>
<proteinExistence type="inferred from homology"/>
<keyword evidence="4" id="KW-0808">Transferase</keyword>
<comment type="similarity">
    <text evidence="2 4">Belongs to the 2-oxoacid dehydrogenase family.</text>
</comment>
<dbReference type="Pfam" id="PF00198">
    <property type="entry name" value="2-oxoacid_dh"/>
    <property type="match status" value="1"/>
</dbReference>
<dbReference type="CDD" id="cd06849">
    <property type="entry name" value="lipoyl_domain"/>
    <property type="match status" value="1"/>
</dbReference>
<keyword evidence="3 4" id="KW-0450">Lipoyl</keyword>
<dbReference type="PROSITE" id="PS00189">
    <property type="entry name" value="LIPOYL"/>
    <property type="match status" value="1"/>
</dbReference>
<evidence type="ECO:0000313" key="7">
    <source>
        <dbReference type="EMBL" id="MFI7873100.1"/>
    </source>
</evidence>
<dbReference type="InterPro" id="IPR011053">
    <property type="entry name" value="Single_hybrid_motif"/>
</dbReference>
<dbReference type="Gene3D" id="2.40.50.100">
    <property type="match status" value="1"/>
</dbReference>
<comment type="caution">
    <text evidence="7">The sequence shown here is derived from an EMBL/GenBank/DDBJ whole genome shotgun (WGS) entry which is preliminary data.</text>
</comment>
<dbReference type="InterPro" id="IPR001078">
    <property type="entry name" value="2-oxoacid_DH_actylTfrase"/>
</dbReference>
<dbReference type="EC" id="2.3.1.-" evidence="4"/>
<accession>A0ABW8BG33</accession>
<dbReference type="PANTHER" id="PTHR23151">
    <property type="entry name" value="DIHYDROLIPOAMIDE ACETYL/SUCCINYL-TRANSFERASE-RELATED"/>
    <property type="match status" value="1"/>
</dbReference>
<dbReference type="InterPro" id="IPR023213">
    <property type="entry name" value="CAT-like_dom_sf"/>
</dbReference>
<dbReference type="SUPFAM" id="SSF52777">
    <property type="entry name" value="CoA-dependent acyltransferases"/>
    <property type="match status" value="1"/>
</dbReference>
<gene>
    <name evidence="7" type="ORF">AB4829_21160</name>
</gene>
<evidence type="ECO:0000259" key="6">
    <source>
        <dbReference type="Pfam" id="PF00364"/>
    </source>
</evidence>
<keyword evidence="8" id="KW-1185">Reference proteome</keyword>
<dbReference type="SUPFAM" id="SSF51230">
    <property type="entry name" value="Single hybrid motif"/>
    <property type="match status" value="1"/>
</dbReference>
<reference evidence="7 8" key="1">
    <citation type="submission" date="2024-07" db="EMBL/GenBank/DDBJ databases">
        <title>Whole genome sequencing of Prodigiosin pigment-producing Streptomyces salinarius isolated from rhizosphere soil of Arachis hypogaea.</title>
        <authorList>
            <person name="Vidhya A."/>
            <person name="Ramya S."/>
        </authorList>
    </citation>
    <scope>NUCLEOTIDE SEQUENCE [LARGE SCALE GENOMIC DNA]</scope>
    <source>
        <strain evidence="7 8">VRMG2420</strain>
    </source>
</reference>
<dbReference type="Proteomes" id="UP001614264">
    <property type="component" value="Unassembled WGS sequence"/>
</dbReference>
<organism evidence="7 8">
    <name type="scientific">Streptomyces salinarius</name>
    <dbReference type="NCBI Taxonomy" id="2762598"/>
    <lineage>
        <taxon>Bacteria</taxon>
        <taxon>Bacillati</taxon>
        <taxon>Actinomycetota</taxon>
        <taxon>Actinomycetes</taxon>
        <taxon>Kitasatosporales</taxon>
        <taxon>Streptomycetaceae</taxon>
        <taxon>Streptomyces</taxon>
    </lineage>
</organism>
<dbReference type="PANTHER" id="PTHR23151:SF90">
    <property type="entry name" value="DIHYDROLIPOYLLYSINE-RESIDUE ACETYLTRANSFERASE COMPONENT OF PYRUVATE DEHYDROGENASE COMPLEX, MITOCHONDRIAL-RELATED"/>
    <property type="match status" value="1"/>
</dbReference>